<evidence type="ECO:0000313" key="2">
    <source>
        <dbReference type="Proteomes" id="UP000017747"/>
    </source>
</evidence>
<dbReference type="EMBL" id="AXUN02000041">
    <property type="protein sequence ID" value="ETA82121.1"/>
    <property type="molecule type" value="Genomic_DNA"/>
</dbReference>
<gene>
    <name evidence="1" type="ORF">T472_0202850</name>
</gene>
<keyword evidence="2" id="KW-1185">Reference proteome</keyword>
<evidence type="ECO:0000313" key="1">
    <source>
        <dbReference type="EMBL" id="ETA82121.1"/>
    </source>
</evidence>
<organism evidence="1 2">
    <name type="scientific">Youngiibacter fragilis 232.1</name>
    <dbReference type="NCBI Taxonomy" id="994573"/>
    <lineage>
        <taxon>Bacteria</taxon>
        <taxon>Bacillati</taxon>
        <taxon>Bacillota</taxon>
        <taxon>Clostridia</taxon>
        <taxon>Eubacteriales</taxon>
        <taxon>Clostridiaceae</taxon>
        <taxon>Youngiibacter</taxon>
    </lineage>
</organism>
<reference evidence="1 2" key="1">
    <citation type="journal article" date="2014" name="Genome Announc.">
        <title>Genome Sequence of Youngiibacter fragilis, the Type Strain of the Genus Youngiibacter.</title>
        <authorList>
            <person name="Wawrik C.B."/>
            <person name="Callaghan A.V."/>
            <person name="Stamps B.W."/>
            <person name="Wawrik B."/>
        </authorList>
    </citation>
    <scope>NUCLEOTIDE SEQUENCE [LARGE SCALE GENOMIC DNA]</scope>
    <source>
        <strain evidence="1 2">232.1</strain>
    </source>
</reference>
<sequence>MAVMNQGFWFRYMMTGLLEYSIKDKMPGALGIS</sequence>
<accession>V7IA09</accession>
<dbReference type="AlphaFoldDB" id="V7IA09"/>
<dbReference type="Proteomes" id="UP000017747">
    <property type="component" value="Unassembled WGS sequence"/>
</dbReference>
<dbReference type="STRING" id="994573.T472_0202850"/>
<proteinExistence type="predicted"/>
<comment type="caution">
    <text evidence="1">The sequence shown here is derived from an EMBL/GenBank/DDBJ whole genome shotgun (WGS) entry which is preliminary data.</text>
</comment>
<name>V7IA09_9CLOT</name>
<protein>
    <submittedName>
        <fullName evidence="1">Uncharacterized protein</fullName>
    </submittedName>
</protein>